<evidence type="ECO:0000256" key="1">
    <source>
        <dbReference type="ARBA" id="ARBA00022670"/>
    </source>
</evidence>
<evidence type="ECO:0000313" key="5">
    <source>
        <dbReference type="Proteomes" id="UP000269301"/>
    </source>
</evidence>
<dbReference type="PRINTS" id="PR00834">
    <property type="entry name" value="PROTEASES2C"/>
</dbReference>
<dbReference type="InterPro" id="IPR001940">
    <property type="entry name" value="Peptidase_S1C"/>
</dbReference>
<reference evidence="4 5" key="1">
    <citation type="journal article" date="2016" name="Int. J. Syst. Evol. Microbiol.">
        <title>Oceanobacillus halophilus sp. nov., a novel moderately halophilic bacterium from a hypersaline lake.</title>
        <authorList>
            <person name="Amoozegar M.A."/>
            <person name="Bagheri M."/>
            <person name="Makhdoumi A."/>
            <person name="Nikou M.M."/>
            <person name="Fazeli S.A.S."/>
            <person name="Schumann P."/>
            <person name="Sproer C."/>
            <person name="Sanchez-Porro C."/>
            <person name="Ventosa A."/>
        </authorList>
    </citation>
    <scope>NUCLEOTIDE SEQUENCE [LARGE SCALE GENOMIC DNA]</scope>
    <source>
        <strain evidence="4 5">DSM 23996</strain>
    </source>
</reference>
<keyword evidence="5" id="KW-1185">Reference proteome</keyword>
<proteinExistence type="predicted"/>
<comment type="caution">
    <text evidence="4">The sequence shown here is derived from an EMBL/GenBank/DDBJ whole genome shotgun (WGS) entry which is preliminary data.</text>
</comment>
<accession>A0A495A818</accession>
<evidence type="ECO:0000256" key="3">
    <source>
        <dbReference type="ARBA" id="ARBA00022825"/>
    </source>
</evidence>
<dbReference type="Pfam" id="PF13365">
    <property type="entry name" value="Trypsin_2"/>
    <property type="match status" value="1"/>
</dbReference>
<keyword evidence="1 4" id="KW-0645">Protease</keyword>
<dbReference type="EMBL" id="RBZP01000002">
    <property type="protein sequence ID" value="RKQ35869.1"/>
    <property type="molecule type" value="Genomic_DNA"/>
</dbReference>
<dbReference type="Gene3D" id="2.40.10.120">
    <property type="match status" value="1"/>
</dbReference>
<dbReference type="PANTHER" id="PTHR43343:SF3">
    <property type="entry name" value="PROTEASE DO-LIKE 8, CHLOROPLASTIC"/>
    <property type="match status" value="1"/>
</dbReference>
<sequence>MQKRWMVSVFFTVFIWSVGAFGVYYVSHSVPNQLQEPSTILAEETVQTKETESKDLKEIIYETQKSVVKIELADGSLGSGFLFNDKGDVVTNAHVVAGVENVTVTTADSNEFSGKVIGISSDVDVAVVRVDGLKGMDPLKIRSKDLAEMGDEVLALGSPFGLEKTVTTGIISGVERDLDLEPYRYEDVYQISAPIAPGNSGGPLILQETGEVLGINSAGSDQGAIGFSIPIVNVLSLIEGWSDTPMTTLPNVVSANEKHYEEASYNTADKDMAIYLVDYFYESLNYADYVTAYALLGSNWQSDISYETFRDGYMQTKSVFIDDIVAANSGDEVGVTAFITAEETNNGLTSYSKYKVKYVVGYENDELKILSGEGEVIK</sequence>
<dbReference type="SUPFAM" id="SSF50494">
    <property type="entry name" value="Trypsin-like serine proteases"/>
    <property type="match status" value="1"/>
</dbReference>
<organism evidence="4 5">
    <name type="scientific">Oceanobacillus halophilus</name>
    <dbReference type="NCBI Taxonomy" id="930130"/>
    <lineage>
        <taxon>Bacteria</taxon>
        <taxon>Bacillati</taxon>
        <taxon>Bacillota</taxon>
        <taxon>Bacilli</taxon>
        <taxon>Bacillales</taxon>
        <taxon>Bacillaceae</taxon>
        <taxon>Oceanobacillus</taxon>
    </lineage>
</organism>
<protein>
    <submittedName>
        <fullName evidence="4">Serine protease</fullName>
    </submittedName>
</protein>
<dbReference type="GO" id="GO:0004252">
    <property type="term" value="F:serine-type endopeptidase activity"/>
    <property type="evidence" value="ECO:0007669"/>
    <property type="project" value="InterPro"/>
</dbReference>
<dbReference type="AlphaFoldDB" id="A0A495A818"/>
<dbReference type="GO" id="GO:0006508">
    <property type="term" value="P:proteolysis"/>
    <property type="evidence" value="ECO:0007669"/>
    <property type="project" value="UniProtKB-KW"/>
</dbReference>
<name>A0A495A818_9BACI</name>
<dbReference type="OrthoDB" id="189537at2"/>
<gene>
    <name evidence="4" type="ORF">D8M06_06355</name>
</gene>
<dbReference type="Proteomes" id="UP000269301">
    <property type="component" value="Unassembled WGS sequence"/>
</dbReference>
<dbReference type="PANTHER" id="PTHR43343">
    <property type="entry name" value="PEPTIDASE S12"/>
    <property type="match status" value="1"/>
</dbReference>
<dbReference type="InterPro" id="IPR009003">
    <property type="entry name" value="Peptidase_S1_PA"/>
</dbReference>
<evidence type="ECO:0000313" key="4">
    <source>
        <dbReference type="EMBL" id="RKQ35869.1"/>
    </source>
</evidence>
<evidence type="ECO:0000256" key="2">
    <source>
        <dbReference type="ARBA" id="ARBA00022801"/>
    </source>
</evidence>
<dbReference type="InterPro" id="IPR051201">
    <property type="entry name" value="Chloro_Bact_Ser_Proteases"/>
</dbReference>
<keyword evidence="3" id="KW-0720">Serine protease</keyword>
<keyword evidence="2" id="KW-0378">Hydrolase</keyword>